<dbReference type="Gene3D" id="1.10.10.60">
    <property type="entry name" value="Homeodomain-like"/>
    <property type="match status" value="1"/>
</dbReference>
<evidence type="ECO:0000259" key="1">
    <source>
        <dbReference type="Pfam" id="PF02954"/>
    </source>
</evidence>
<organism evidence="2 3">
    <name type="scientific">Pseudoduganella plicata</name>
    <dbReference type="NCBI Taxonomy" id="321984"/>
    <lineage>
        <taxon>Bacteria</taxon>
        <taxon>Pseudomonadati</taxon>
        <taxon>Pseudomonadota</taxon>
        <taxon>Betaproteobacteria</taxon>
        <taxon>Burkholderiales</taxon>
        <taxon>Oxalobacteraceae</taxon>
        <taxon>Telluria group</taxon>
        <taxon>Pseudoduganella</taxon>
    </lineage>
</organism>
<dbReference type="InterPro" id="IPR009057">
    <property type="entry name" value="Homeodomain-like_sf"/>
</dbReference>
<name>A0AA88C780_9BURK</name>
<dbReference type="InterPro" id="IPR002197">
    <property type="entry name" value="HTH_Fis"/>
</dbReference>
<reference evidence="2" key="2">
    <citation type="submission" date="2022-12" db="EMBL/GenBank/DDBJ databases">
        <authorList>
            <person name="Sun Q."/>
            <person name="Kim S."/>
        </authorList>
    </citation>
    <scope>NUCLEOTIDE SEQUENCE</scope>
    <source>
        <strain evidence="2">KCTC 12344</strain>
    </source>
</reference>
<dbReference type="PANTHER" id="PTHR47918:SF1">
    <property type="entry name" value="DNA-BINDING PROTEIN FIS"/>
    <property type="match status" value="1"/>
</dbReference>
<accession>A0AA88C780</accession>
<dbReference type="Proteomes" id="UP000619512">
    <property type="component" value="Unassembled WGS sequence"/>
</dbReference>
<sequence length="107" mass="12198">MASGYNTASPKKCWLPERRQTGKHLAKHKNMSKESIQEVVQKSLEEYFNDLGEQQASNIYDMVVMTVEKPILEVVMTRADGNQSHAAQMLGINRNTLRKKLQEHGLL</sequence>
<feature type="domain" description="DNA binding HTH" evidence="1">
    <location>
        <begin position="67"/>
        <end position="103"/>
    </location>
</feature>
<gene>
    <name evidence="2" type="ORF">GCM10007388_11730</name>
</gene>
<reference evidence="2" key="1">
    <citation type="journal article" date="2014" name="Int. J. Syst. Evol. Microbiol.">
        <title>Complete genome sequence of Corynebacterium casei LMG S-19264T (=DSM 44701T), isolated from a smear-ripened cheese.</title>
        <authorList>
            <consortium name="US DOE Joint Genome Institute (JGI-PGF)"/>
            <person name="Walter F."/>
            <person name="Albersmeier A."/>
            <person name="Kalinowski J."/>
            <person name="Ruckert C."/>
        </authorList>
    </citation>
    <scope>NUCLEOTIDE SEQUENCE</scope>
    <source>
        <strain evidence="2">KCTC 12344</strain>
    </source>
</reference>
<protein>
    <recommendedName>
        <fullName evidence="1">DNA binding HTH domain-containing protein</fullName>
    </recommendedName>
</protein>
<evidence type="ECO:0000313" key="2">
    <source>
        <dbReference type="EMBL" id="GGY80695.1"/>
    </source>
</evidence>
<comment type="caution">
    <text evidence="2">The sequence shown here is derived from an EMBL/GenBank/DDBJ whole genome shotgun (WGS) entry which is preliminary data.</text>
</comment>
<proteinExistence type="predicted"/>
<evidence type="ECO:0000313" key="3">
    <source>
        <dbReference type="Proteomes" id="UP000619512"/>
    </source>
</evidence>
<dbReference type="EMBL" id="BMWW01000002">
    <property type="protein sequence ID" value="GGY80695.1"/>
    <property type="molecule type" value="Genomic_DNA"/>
</dbReference>
<dbReference type="GO" id="GO:0043565">
    <property type="term" value="F:sequence-specific DNA binding"/>
    <property type="evidence" value="ECO:0007669"/>
    <property type="project" value="InterPro"/>
</dbReference>
<dbReference type="AlphaFoldDB" id="A0AA88C780"/>
<dbReference type="InterPro" id="IPR050207">
    <property type="entry name" value="Trans_regulatory_Fis"/>
</dbReference>
<dbReference type="Pfam" id="PF02954">
    <property type="entry name" value="HTH_8"/>
    <property type="match status" value="1"/>
</dbReference>
<dbReference type="PRINTS" id="PR01590">
    <property type="entry name" value="HTHFIS"/>
</dbReference>
<dbReference type="SUPFAM" id="SSF46689">
    <property type="entry name" value="Homeodomain-like"/>
    <property type="match status" value="1"/>
</dbReference>
<dbReference type="PANTHER" id="PTHR47918">
    <property type="entry name" value="DNA-BINDING PROTEIN FIS"/>
    <property type="match status" value="1"/>
</dbReference>